<accession>D7FRQ6</accession>
<protein>
    <recommendedName>
        <fullName evidence="2">tRNA (guanine(46)-N(7))-methyltransferase</fullName>
        <ecNumber evidence="2">2.1.1.33</ecNumber>
    </recommendedName>
</protein>
<dbReference type="Proteomes" id="UP000002630">
    <property type="component" value="Unassembled WGS sequence"/>
</dbReference>
<evidence type="ECO:0000256" key="1">
    <source>
        <dbReference type="ARBA" id="ARBA00000142"/>
    </source>
</evidence>
<evidence type="ECO:0000256" key="2">
    <source>
        <dbReference type="ARBA" id="ARBA00011977"/>
    </source>
</evidence>
<keyword evidence="4" id="KW-0808">Transferase</keyword>
<evidence type="ECO:0000256" key="4">
    <source>
        <dbReference type="ARBA" id="ARBA00022679"/>
    </source>
</evidence>
<dbReference type="EMBL" id="FN649760">
    <property type="protein sequence ID" value="CBJ30847.1"/>
    <property type="molecule type" value="Genomic_DNA"/>
</dbReference>
<evidence type="ECO:0000313" key="9">
    <source>
        <dbReference type="Proteomes" id="UP000002630"/>
    </source>
</evidence>
<dbReference type="GO" id="GO:0008176">
    <property type="term" value="F:tRNA (guanine(46)-N7)-methyltransferase activity"/>
    <property type="evidence" value="ECO:0007669"/>
    <property type="project" value="UniProtKB-EC"/>
</dbReference>
<dbReference type="InterPro" id="IPR003358">
    <property type="entry name" value="tRNA_(Gua-N-7)_MeTrfase_Trmb"/>
</dbReference>
<keyword evidence="5" id="KW-0949">S-adenosyl-L-methionine</keyword>
<evidence type="ECO:0000256" key="6">
    <source>
        <dbReference type="ARBA" id="ARBA00022694"/>
    </source>
</evidence>
<dbReference type="OrthoDB" id="2013972at2759"/>
<proteinExistence type="predicted"/>
<dbReference type="SUPFAM" id="SSF53335">
    <property type="entry name" value="S-adenosyl-L-methionine-dependent methyltransferases"/>
    <property type="match status" value="1"/>
</dbReference>
<keyword evidence="9" id="KW-1185">Reference proteome</keyword>
<dbReference type="AlphaFoldDB" id="D7FRQ6"/>
<organism evidence="8 9">
    <name type="scientific">Ectocarpus siliculosus</name>
    <name type="common">Brown alga</name>
    <name type="synonym">Conferva siliculosa</name>
    <dbReference type="NCBI Taxonomy" id="2880"/>
    <lineage>
        <taxon>Eukaryota</taxon>
        <taxon>Sar</taxon>
        <taxon>Stramenopiles</taxon>
        <taxon>Ochrophyta</taxon>
        <taxon>PX clade</taxon>
        <taxon>Phaeophyceae</taxon>
        <taxon>Ectocarpales</taxon>
        <taxon>Ectocarpaceae</taxon>
        <taxon>Ectocarpus</taxon>
    </lineage>
</organism>
<evidence type="ECO:0000256" key="7">
    <source>
        <dbReference type="SAM" id="MobiDB-lite"/>
    </source>
</evidence>
<dbReference type="InParanoid" id="D7FRQ6"/>
<feature type="region of interest" description="Disordered" evidence="7">
    <location>
        <begin position="256"/>
        <end position="290"/>
    </location>
</feature>
<sequence>MTRYTIDVDVHPDAASVAVKHALQLPRFLHHYPISSHTQAAYRHAVDFVLAFHRSPQEQQQRSPLPVVLDSGCGTGRSSVLLARSYPHLPVIGIDRSAVRLSKGGGDAGKRVEEHMHQHNSSTRQAGAEQGRNDRVDARRAHGSSGEKNRPPLQKKGNRDNRLREPLPENLLLLRADLVDLWILASRENAWEIKEHYILYPNPYPKRSQLRSRWHGHSVFPVLLSLGGVITLRSNWRTYLDEVCQAVLAINGAAQTTEGEGDSAADEGGLGDLESKRTSSGGKDGAGEVSGTDAAVASAAVSTKLSATESDDSAETTGGDVSFGIGRALIGDESRAEVPATVAAAAVSYAASARAGPLTFVPAVPAATNFEAKYVAVGETVYELRLEPKLS</sequence>
<keyword evidence="6" id="KW-0819">tRNA processing</keyword>
<evidence type="ECO:0000256" key="5">
    <source>
        <dbReference type="ARBA" id="ARBA00022691"/>
    </source>
</evidence>
<gene>
    <name evidence="8" type="ORF">Esi_0217_0028</name>
</gene>
<comment type="catalytic activity">
    <reaction evidence="1">
        <text>guanosine(46) in tRNA + S-adenosyl-L-methionine = N(7)-methylguanosine(46) in tRNA + S-adenosyl-L-homocysteine</text>
        <dbReference type="Rhea" id="RHEA:42708"/>
        <dbReference type="Rhea" id="RHEA-COMP:10188"/>
        <dbReference type="Rhea" id="RHEA-COMP:10189"/>
        <dbReference type="ChEBI" id="CHEBI:57856"/>
        <dbReference type="ChEBI" id="CHEBI:59789"/>
        <dbReference type="ChEBI" id="CHEBI:74269"/>
        <dbReference type="ChEBI" id="CHEBI:74480"/>
        <dbReference type="EC" id="2.1.1.33"/>
    </reaction>
</comment>
<evidence type="ECO:0000256" key="3">
    <source>
        <dbReference type="ARBA" id="ARBA00022603"/>
    </source>
</evidence>
<dbReference type="CDD" id="cd02440">
    <property type="entry name" value="AdoMet_MTases"/>
    <property type="match status" value="1"/>
</dbReference>
<dbReference type="Gene3D" id="3.40.50.150">
    <property type="entry name" value="Vaccinia Virus protein VP39"/>
    <property type="match status" value="1"/>
</dbReference>
<reference evidence="8 9" key="1">
    <citation type="journal article" date="2010" name="Nature">
        <title>The Ectocarpus genome and the independent evolution of multicellularity in brown algae.</title>
        <authorList>
            <person name="Cock J.M."/>
            <person name="Sterck L."/>
            <person name="Rouze P."/>
            <person name="Scornet D."/>
            <person name="Allen A.E."/>
            <person name="Amoutzias G."/>
            <person name="Anthouard V."/>
            <person name="Artiguenave F."/>
            <person name="Aury J.M."/>
            <person name="Badger J.H."/>
            <person name="Beszteri B."/>
            <person name="Billiau K."/>
            <person name="Bonnet E."/>
            <person name="Bothwell J.H."/>
            <person name="Bowler C."/>
            <person name="Boyen C."/>
            <person name="Brownlee C."/>
            <person name="Carrano C.J."/>
            <person name="Charrier B."/>
            <person name="Cho G.Y."/>
            <person name="Coelho S.M."/>
            <person name="Collen J."/>
            <person name="Corre E."/>
            <person name="Da Silva C."/>
            <person name="Delage L."/>
            <person name="Delaroque N."/>
            <person name="Dittami S.M."/>
            <person name="Doulbeau S."/>
            <person name="Elias M."/>
            <person name="Farnham G."/>
            <person name="Gachon C.M."/>
            <person name="Gschloessl B."/>
            <person name="Heesch S."/>
            <person name="Jabbari K."/>
            <person name="Jubin C."/>
            <person name="Kawai H."/>
            <person name="Kimura K."/>
            <person name="Kloareg B."/>
            <person name="Kupper F.C."/>
            <person name="Lang D."/>
            <person name="Le Bail A."/>
            <person name="Leblanc C."/>
            <person name="Lerouge P."/>
            <person name="Lohr M."/>
            <person name="Lopez P.J."/>
            <person name="Martens C."/>
            <person name="Maumus F."/>
            <person name="Michel G."/>
            <person name="Miranda-Saavedra D."/>
            <person name="Morales J."/>
            <person name="Moreau H."/>
            <person name="Motomura T."/>
            <person name="Nagasato C."/>
            <person name="Napoli C.A."/>
            <person name="Nelson D.R."/>
            <person name="Nyvall-Collen P."/>
            <person name="Peters A.F."/>
            <person name="Pommier C."/>
            <person name="Potin P."/>
            <person name="Poulain J."/>
            <person name="Quesneville H."/>
            <person name="Read B."/>
            <person name="Rensing S.A."/>
            <person name="Ritter A."/>
            <person name="Rousvoal S."/>
            <person name="Samanta M."/>
            <person name="Samson G."/>
            <person name="Schroeder D.C."/>
            <person name="Segurens B."/>
            <person name="Strittmatter M."/>
            <person name="Tonon T."/>
            <person name="Tregear J.W."/>
            <person name="Valentin K."/>
            <person name="von Dassow P."/>
            <person name="Yamagishi T."/>
            <person name="Van de Peer Y."/>
            <person name="Wincker P."/>
        </authorList>
    </citation>
    <scope>NUCLEOTIDE SEQUENCE [LARGE SCALE GENOMIC DNA]</scope>
    <source>
        <strain evidence="9">Ec32 / CCAP1310/4</strain>
    </source>
</reference>
<feature type="region of interest" description="Disordered" evidence="7">
    <location>
        <begin position="115"/>
        <end position="163"/>
    </location>
</feature>
<dbReference type="PROSITE" id="PS51625">
    <property type="entry name" value="SAM_MT_TRMB"/>
    <property type="match status" value="1"/>
</dbReference>
<dbReference type="EC" id="2.1.1.33" evidence="2"/>
<evidence type="ECO:0000313" key="8">
    <source>
        <dbReference type="EMBL" id="CBJ30847.1"/>
    </source>
</evidence>
<feature type="compositionally biased region" description="Basic and acidic residues" evidence="7">
    <location>
        <begin position="131"/>
        <end position="150"/>
    </location>
</feature>
<keyword evidence="3 8" id="KW-0489">Methyltransferase</keyword>
<name>D7FRQ6_ECTSI</name>
<dbReference type="eggNOG" id="ENOG502S61T">
    <property type="taxonomic scope" value="Eukaryota"/>
</dbReference>
<dbReference type="InterPro" id="IPR029063">
    <property type="entry name" value="SAM-dependent_MTases_sf"/>
</dbReference>